<reference evidence="1" key="1">
    <citation type="submission" date="2023-04" db="EMBL/GenBank/DDBJ databases">
        <authorList>
            <person name="Vijverberg K."/>
            <person name="Xiong W."/>
            <person name="Schranz E."/>
        </authorList>
    </citation>
    <scope>NUCLEOTIDE SEQUENCE</scope>
</reference>
<evidence type="ECO:0000313" key="2">
    <source>
        <dbReference type="Proteomes" id="UP001177003"/>
    </source>
</evidence>
<sequence>MAHGDLRYLSKTQDVDQFLDLSPTFALSPLYHLIYRKIAQSQFGVRISAIGVPVSSPPTIYSAVFILQAKTVFCHYHTSSPLPVETIISHSCNFSEGNTGDEGGFHTIVFRLTKRKLAHSDRCVVAEIAAASTITTYGFEYNGGYMTTNEIQYSYFPLLILVLAHGCSSLNPEGLALLDFKEYLMIHMDSLQLGMWMTMIHAHGPMFSVSLAMCILCGSEKLSDEAIEDTLEKLLKLLAYISDKVLFSEFYSLEKEINFADLVSKSAQYCFTNKKNPVGQGLMKANSSGVRRGKEKLKLKEIRCYKCKCCILHFNC</sequence>
<dbReference type="Proteomes" id="UP001177003">
    <property type="component" value="Chromosome 9"/>
</dbReference>
<keyword evidence="2" id="KW-1185">Reference proteome</keyword>
<protein>
    <submittedName>
        <fullName evidence="1">Uncharacterized protein</fullName>
    </submittedName>
</protein>
<accession>A0AA36A1D4</accession>
<proteinExistence type="predicted"/>
<name>A0AA36A1D4_LACSI</name>
<dbReference type="AlphaFoldDB" id="A0AA36A1D4"/>
<evidence type="ECO:0000313" key="1">
    <source>
        <dbReference type="EMBL" id="CAI9302765.1"/>
    </source>
</evidence>
<dbReference type="EMBL" id="OX465085">
    <property type="protein sequence ID" value="CAI9302765.1"/>
    <property type="molecule type" value="Genomic_DNA"/>
</dbReference>
<gene>
    <name evidence="1" type="ORF">LSALG_LOCUS41238</name>
</gene>
<organism evidence="1 2">
    <name type="scientific">Lactuca saligna</name>
    <name type="common">Willowleaf lettuce</name>
    <dbReference type="NCBI Taxonomy" id="75948"/>
    <lineage>
        <taxon>Eukaryota</taxon>
        <taxon>Viridiplantae</taxon>
        <taxon>Streptophyta</taxon>
        <taxon>Embryophyta</taxon>
        <taxon>Tracheophyta</taxon>
        <taxon>Spermatophyta</taxon>
        <taxon>Magnoliopsida</taxon>
        <taxon>eudicotyledons</taxon>
        <taxon>Gunneridae</taxon>
        <taxon>Pentapetalae</taxon>
        <taxon>asterids</taxon>
        <taxon>campanulids</taxon>
        <taxon>Asterales</taxon>
        <taxon>Asteraceae</taxon>
        <taxon>Cichorioideae</taxon>
        <taxon>Cichorieae</taxon>
        <taxon>Lactucinae</taxon>
        <taxon>Lactuca</taxon>
    </lineage>
</organism>